<proteinExistence type="inferred from homology"/>
<keyword evidence="2" id="KW-0479">Metal-binding</keyword>
<dbReference type="InterPro" id="IPR000891">
    <property type="entry name" value="PYR_CT"/>
</dbReference>
<keyword evidence="3 5" id="KW-0456">Lyase</keyword>
<evidence type="ECO:0000313" key="6">
    <source>
        <dbReference type="Proteomes" id="UP001156641"/>
    </source>
</evidence>
<evidence type="ECO:0000256" key="1">
    <source>
        <dbReference type="ARBA" id="ARBA00009405"/>
    </source>
</evidence>
<sequence>MMRGVSLVEVAPRDGFQPVVPFIPTGEKIRIVQALYAAGLRRIEVTSFVGSAVPQLADAREVLAAALALPGLDAQVLVPNQKHTERALAAGARHVAFFLSASETHNLNNVRRTPGESVGDYAKIAAMLPQGISFRLNIATAFDCPFGGAVAPKVVLDLLAQLVALEPNVEIALCDTTGRAVPGNVAALFQAAMASFPQVPGWAFHGHDTYGMGAANAFAAWSAGVEVIDASAAGLGGCPFAPGATGNVATEDLVWMFEGMNVATGVDLPLLLEAGREVAALPGAQTGGRVREALRVTKI</sequence>
<dbReference type="PROSITE" id="PS50991">
    <property type="entry name" value="PYR_CT"/>
    <property type="match status" value="1"/>
</dbReference>
<dbReference type="PANTHER" id="PTHR42738">
    <property type="entry name" value="HYDROXYMETHYLGLUTARYL-COA LYASE"/>
    <property type="match status" value="1"/>
</dbReference>
<evidence type="ECO:0000313" key="5">
    <source>
        <dbReference type="EMBL" id="GLR67475.1"/>
    </source>
</evidence>
<comment type="similarity">
    <text evidence="1">Belongs to the HMG-CoA lyase family.</text>
</comment>
<evidence type="ECO:0000256" key="3">
    <source>
        <dbReference type="ARBA" id="ARBA00023239"/>
    </source>
</evidence>
<dbReference type="NCBIfam" id="NF004283">
    <property type="entry name" value="PRK05692.1"/>
    <property type="match status" value="1"/>
</dbReference>
<gene>
    <name evidence="5" type="ORF">GCM10010909_21560</name>
</gene>
<reference evidence="6" key="1">
    <citation type="journal article" date="2019" name="Int. J. Syst. Evol. Microbiol.">
        <title>The Global Catalogue of Microorganisms (GCM) 10K type strain sequencing project: providing services to taxonomists for standard genome sequencing and annotation.</title>
        <authorList>
            <consortium name="The Broad Institute Genomics Platform"/>
            <consortium name="The Broad Institute Genome Sequencing Center for Infectious Disease"/>
            <person name="Wu L."/>
            <person name="Ma J."/>
        </authorList>
    </citation>
    <scope>NUCLEOTIDE SEQUENCE [LARGE SCALE GENOMIC DNA]</scope>
    <source>
        <strain evidence="6">NBRC 112502</strain>
    </source>
</reference>
<dbReference type="GO" id="GO:0016829">
    <property type="term" value="F:lyase activity"/>
    <property type="evidence" value="ECO:0007669"/>
    <property type="project" value="UniProtKB-KW"/>
</dbReference>
<protein>
    <submittedName>
        <fullName evidence="5">Hydroxymethylglutaryl-CoA lyase</fullName>
    </submittedName>
</protein>
<evidence type="ECO:0000256" key="2">
    <source>
        <dbReference type="ARBA" id="ARBA00022723"/>
    </source>
</evidence>
<keyword evidence="6" id="KW-1185">Reference proteome</keyword>
<dbReference type="EMBL" id="BSOS01000067">
    <property type="protein sequence ID" value="GLR67475.1"/>
    <property type="molecule type" value="Genomic_DNA"/>
</dbReference>
<dbReference type="Pfam" id="PF00682">
    <property type="entry name" value="HMGL-like"/>
    <property type="match status" value="1"/>
</dbReference>
<name>A0ABQ6ABN0_9PROT</name>
<dbReference type="Proteomes" id="UP001156641">
    <property type="component" value="Unassembled WGS sequence"/>
</dbReference>
<organism evidence="5 6">
    <name type="scientific">Acidocella aquatica</name>
    <dbReference type="NCBI Taxonomy" id="1922313"/>
    <lineage>
        <taxon>Bacteria</taxon>
        <taxon>Pseudomonadati</taxon>
        <taxon>Pseudomonadota</taxon>
        <taxon>Alphaproteobacteria</taxon>
        <taxon>Acetobacterales</taxon>
        <taxon>Acidocellaceae</taxon>
        <taxon>Acidocella</taxon>
    </lineage>
</organism>
<accession>A0ABQ6ABN0</accession>
<dbReference type="Gene3D" id="3.20.20.70">
    <property type="entry name" value="Aldolase class I"/>
    <property type="match status" value="1"/>
</dbReference>
<dbReference type="InterPro" id="IPR013785">
    <property type="entry name" value="Aldolase_TIM"/>
</dbReference>
<evidence type="ECO:0000259" key="4">
    <source>
        <dbReference type="PROSITE" id="PS50991"/>
    </source>
</evidence>
<dbReference type="CDD" id="cd07938">
    <property type="entry name" value="DRE_TIM_HMGL"/>
    <property type="match status" value="1"/>
</dbReference>
<dbReference type="PANTHER" id="PTHR42738:SF7">
    <property type="entry name" value="HYDROXYMETHYLGLUTARYL-COA LYASE"/>
    <property type="match status" value="1"/>
</dbReference>
<comment type="caution">
    <text evidence="5">The sequence shown here is derived from an EMBL/GenBank/DDBJ whole genome shotgun (WGS) entry which is preliminary data.</text>
</comment>
<dbReference type="InterPro" id="IPR043594">
    <property type="entry name" value="HMGL"/>
</dbReference>
<dbReference type="RefSeq" id="WP_284258212.1">
    <property type="nucleotide sequence ID" value="NZ_BSOS01000067.1"/>
</dbReference>
<feature type="domain" description="Pyruvate carboxyltransferase" evidence="4">
    <location>
        <begin position="5"/>
        <end position="272"/>
    </location>
</feature>
<dbReference type="SUPFAM" id="SSF51569">
    <property type="entry name" value="Aldolase"/>
    <property type="match status" value="1"/>
</dbReference>